<dbReference type="GO" id="GO:0010256">
    <property type="term" value="P:endomembrane system organization"/>
    <property type="evidence" value="ECO:0007669"/>
    <property type="project" value="UniProtKB-ARBA"/>
</dbReference>
<dbReference type="RefSeq" id="XP_002429104.1">
    <property type="nucleotide sequence ID" value="XM_002429059.1"/>
</dbReference>
<dbReference type="Gene3D" id="3.40.250.10">
    <property type="entry name" value="Rhodanese-like domain"/>
    <property type="match status" value="1"/>
</dbReference>
<dbReference type="EMBL" id="DS235751">
    <property type="protein sequence ID" value="EEB16366.1"/>
    <property type="molecule type" value="Genomic_DNA"/>
</dbReference>
<dbReference type="GO" id="GO:0051301">
    <property type="term" value="P:cell division"/>
    <property type="evidence" value="ECO:0007669"/>
    <property type="project" value="UniProtKB-KW"/>
</dbReference>
<comment type="catalytic activity">
    <reaction evidence="7">
        <text>O-phospho-L-tyrosyl-[protein] + H2O = L-tyrosyl-[protein] + phosphate</text>
        <dbReference type="Rhea" id="RHEA:10684"/>
        <dbReference type="Rhea" id="RHEA-COMP:10136"/>
        <dbReference type="Rhea" id="RHEA-COMP:20101"/>
        <dbReference type="ChEBI" id="CHEBI:15377"/>
        <dbReference type="ChEBI" id="CHEBI:43474"/>
        <dbReference type="ChEBI" id="CHEBI:46858"/>
        <dbReference type="ChEBI" id="CHEBI:61978"/>
        <dbReference type="EC" id="3.1.3.48"/>
    </reaction>
</comment>
<dbReference type="OMA" id="CEPCAYR"/>
<reference evidence="10" key="1">
    <citation type="submission" date="2007-04" db="EMBL/GenBank/DDBJ databases">
        <title>Annotation of Pediculus humanus corporis strain USDA.</title>
        <authorList>
            <person name="Kirkness E."/>
            <person name="Hannick L."/>
            <person name="Hass B."/>
            <person name="Bruggner R."/>
            <person name="Lawson D."/>
            <person name="Bidwell S."/>
            <person name="Joardar V."/>
            <person name="Caler E."/>
            <person name="Walenz B."/>
            <person name="Inman J."/>
            <person name="Schobel S."/>
            <person name="Galinsky K."/>
            <person name="Amedeo P."/>
            <person name="Strausberg R."/>
        </authorList>
    </citation>
    <scope>NUCLEOTIDE SEQUENCE</scope>
    <source>
        <strain evidence="10">USDA</strain>
    </source>
</reference>
<evidence type="ECO:0000256" key="2">
    <source>
        <dbReference type="ARBA" id="ARBA00013064"/>
    </source>
</evidence>
<keyword evidence="4 10" id="KW-0378">Hydrolase</keyword>
<evidence type="ECO:0000256" key="3">
    <source>
        <dbReference type="ARBA" id="ARBA00022618"/>
    </source>
</evidence>
<dbReference type="EC" id="3.1.3.48" evidence="2"/>
<evidence type="ECO:0000313" key="12">
    <source>
        <dbReference type="Proteomes" id="UP000009046"/>
    </source>
</evidence>
<dbReference type="EMBL" id="AAZO01005143">
    <property type="status" value="NOT_ANNOTATED_CDS"/>
    <property type="molecule type" value="Genomic_DNA"/>
</dbReference>
<organism>
    <name type="scientific">Pediculus humanus subsp. corporis</name>
    <name type="common">Body louse</name>
    <dbReference type="NCBI Taxonomy" id="121224"/>
    <lineage>
        <taxon>Eukaryota</taxon>
        <taxon>Metazoa</taxon>
        <taxon>Ecdysozoa</taxon>
        <taxon>Arthropoda</taxon>
        <taxon>Hexapoda</taxon>
        <taxon>Insecta</taxon>
        <taxon>Pterygota</taxon>
        <taxon>Neoptera</taxon>
        <taxon>Paraneoptera</taxon>
        <taxon>Psocodea</taxon>
        <taxon>Troctomorpha</taxon>
        <taxon>Phthiraptera</taxon>
        <taxon>Anoplura</taxon>
        <taxon>Pediculidae</taxon>
        <taxon>Pediculus</taxon>
    </lineage>
</organism>
<evidence type="ECO:0000256" key="6">
    <source>
        <dbReference type="ARBA" id="ARBA00023306"/>
    </source>
</evidence>
<dbReference type="eggNOG" id="KOG3772">
    <property type="taxonomic scope" value="Eukaryota"/>
</dbReference>
<protein>
    <recommendedName>
        <fullName evidence="2">protein-tyrosine-phosphatase</fullName>
        <ecNumber evidence="2">3.1.3.48</ecNumber>
    </recommendedName>
</protein>
<dbReference type="HOGENOM" id="CLU_014464_3_0_1"/>
<dbReference type="PROSITE" id="PS50206">
    <property type="entry name" value="RHODANESE_3"/>
    <property type="match status" value="1"/>
</dbReference>
<evidence type="ECO:0000256" key="4">
    <source>
        <dbReference type="ARBA" id="ARBA00022801"/>
    </source>
</evidence>
<dbReference type="GO" id="GO:0010971">
    <property type="term" value="P:positive regulation of G2/M transition of mitotic cell cycle"/>
    <property type="evidence" value="ECO:0007669"/>
    <property type="project" value="TreeGrafter"/>
</dbReference>
<dbReference type="InParanoid" id="E0VSL0"/>
<evidence type="ECO:0000313" key="11">
    <source>
        <dbReference type="EnsemblMetazoa" id="PHUM420140-PA"/>
    </source>
</evidence>
<evidence type="ECO:0000256" key="8">
    <source>
        <dbReference type="SAM" id="MobiDB-lite"/>
    </source>
</evidence>
<dbReference type="InterPro" id="IPR001763">
    <property type="entry name" value="Rhodanese-like_dom"/>
</dbReference>
<dbReference type="CTD" id="8234483"/>
<feature type="domain" description="Rhodanese" evidence="9">
    <location>
        <begin position="225"/>
        <end position="347"/>
    </location>
</feature>
<dbReference type="SMART" id="SM00450">
    <property type="entry name" value="RHOD"/>
    <property type="match status" value="1"/>
</dbReference>
<dbReference type="FunFam" id="3.40.250.10:FF:000036">
    <property type="entry name" value="M-phase inducer phosphatase"/>
    <property type="match status" value="1"/>
</dbReference>
<evidence type="ECO:0000256" key="1">
    <source>
        <dbReference type="ARBA" id="ARBA00011065"/>
    </source>
</evidence>
<feature type="region of interest" description="Disordered" evidence="8">
    <location>
        <begin position="59"/>
        <end position="89"/>
    </location>
</feature>
<keyword evidence="5" id="KW-0904">Protein phosphatase</keyword>
<accession>E0VSL0</accession>
<comment type="similarity">
    <text evidence="1">Belongs to the MPI phosphatase family.</text>
</comment>
<name>E0VSL0_PEDHC</name>
<dbReference type="FunCoup" id="E0VSL0">
    <property type="interactions" value="447"/>
</dbReference>
<evidence type="ECO:0000256" key="7">
    <source>
        <dbReference type="ARBA" id="ARBA00051722"/>
    </source>
</evidence>
<dbReference type="InterPro" id="IPR000751">
    <property type="entry name" value="MPI_Phosphatase"/>
</dbReference>
<dbReference type="GO" id="GO:0032502">
    <property type="term" value="P:developmental process"/>
    <property type="evidence" value="ECO:0007669"/>
    <property type="project" value="UniProtKB-ARBA"/>
</dbReference>
<evidence type="ECO:0000256" key="5">
    <source>
        <dbReference type="ARBA" id="ARBA00022912"/>
    </source>
</evidence>
<feature type="compositionally biased region" description="Low complexity" evidence="8">
    <location>
        <begin position="59"/>
        <end position="74"/>
    </location>
</feature>
<dbReference type="CDD" id="cd01530">
    <property type="entry name" value="Cdc25"/>
    <property type="match status" value="1"/>
</dbReference>
<dbReference type="PANTHER" id="PTHR10828">
    <property type="entry name" value="M-PHASE INDUCER PHOSPHATASE DUAL SPECIFICITY PHOSPHATASE CDC25"/>
    <property type="match status" value="1"/>
</dbReference>
<dbReference type="GO" id="GO:0005634">
    <property type="term" value="C:nucleus"/>
    <property type="evidence" value="ECO:0007669"/>
    <property type="project" value="TreeGrafter"/>
</dbReference>
<reference evidence="11" key="3">
    <citation type="submission" date="2020-05" db="UniProtKB">
        <authorList>
            <consortium name="EnsemblMetazoa"/>
        </authorList>
    </citation>
    <scope>IDENTIFICATION</scope>
    <source>
        <strain evidence="11">USDA</strain>
    </source>
</reference>
<reference evidence="10" key="2">
    <citation type="submission" date="2007-04" db="EMBL/GenBank/DDBJ databases">
        <title>The genome of the human body louse.</title>
        <authorList>
            <consortium name="The Human Body Louse Genome Consortium"/>
            <person name="Kirkness E."/>
            <person name="Walenz B."/>
            <person name="Hass B."/>
            <person name="Bruggner R."/>
            <person name="Strausberg R."/>
        </authorList>
    </citation>
    <scope>NUCLEOTIDE SEQUENCE</scope>
    <source>
        <strain evidence="10">USDA</strain>
    </source>
</reference>
<dbReference type="SUPFAM" id="SSF52821">
    <property type="entry name" value="Rhodanese/Cell cycle control phosphatase"/>
    <property type="match status" value="1"/>
</dbReference>
<keyword evidence="12" id="KW-1185">Reference proteome</keyword>
<dbReference type="KEGG" id="phu:Phum_PHUM420140"/>
<proteinExistence type="inferred from homology"/>
<sequence>MKMSILRTIVLQFSNYKNKKEKSNTLSFGFPGSFDDGFLDVWDLEKSFTDENEELPMGLGNLLKGPLLGNSNGGKTEEEKGNCSRPPLRRFNSLAENYTSSPASSRARVGLFRDETVSKQSPGEKLPFKRPREIDSNSCKRRKSNSLHTIPDKVLKDAYKSRYKLQRSISETAASSLALTLHKSDLIADFSRPYALPFVSGRHEDLKSITSETLASLINGEFNAKVNSFKIIDCRYPYEYDGGHIIGSINLYTKEQVEEEFFDNKGPLDAADPSSSSSSDENDGLNEKRNILIFHCEFSLERGPALYRFLRRCDRNLSNYPSLHYPEVYLLHGGYKSFFSTHKSLCEPCFYQPMVDPKHENDLKKFRVKSNSWSGDNKKQTFRSGLKRLGLF</sequence>
<evidence type="ECO:0000313" key="10">
    <source>
        <dbReference type="EMBL" id="EEB16366.1"/>
    </source>
</evidence>
<dbReference type="OrthoDB" id="26523at2759"/>
<dbReference type="PANTHER" id="PTHR10828:SF76">
    <property type="entry name" value="M-PHASE INDUCER PHOSPHATASE"/>
    <property type="match status" value="1"/>
</dbReference>
<dbReference type="GO" id="GO:0004725">
    <property type="term" value="F:protein tyrosine phosphatase activity"/>
    <property type="evidence" value="ECO:0007669"/>
    <property type="project" value="UniProtKB-EC"/>
</dbReference>
<evidence type="ECO:0000259" key="9">
    <source>
        <dbReference type="PROSITE" id="PS50206"/>
    </source>
</evidence>
<dbReference type="VEuPathDB" id="VectorBase:PHUM420140"/>
<gene>
    <name evidence="11" type="primary">8234483</name>
    <name evidence="10" type="ORF">Phum_PHUM420140</name>
</gene>
<dbReference type="Pfam" id="PF00581">
    <property type="entry name" value="Rhodanese"/>
    <property type="match status" value="1"/>
</dbReference>
<keyword evidence="3" id="KW-0132">Cell division</keyword>
<dbReference type="GO" id="GO:0110032">
    <property type="term" value="P:positive regulation of G2/MI transition of meiotic cell cycle"/>
    <property type="evidence" value="ECO:0007669"/>
    <property type="project" value="TreeGrafter"/>
</dbReference>
<dbReference type="STRING" id="121224.E0VSL0"/>
<keyword evidence="6" id="KW-0131">Cell cycle</keyword>
<dbReference type="AlphaFoldDB" id="E0VSL0"/>
<dbReference type="GO" id="GO:0000086">
    <property type="term" value="P:G2/M transition of mitotic cell cycle"/>
    <property type="evidence" value="ECO:0007669"/>
    <property type="project" value="TreeGrafter"/>
</dbReference>
<dbReference type="PRINTS" id="PR00716">
    <property type="entry name" value="MPIPHPHTASE"/>
</dbReference>
<dbReference type="InterPro" id="IPR036873">
    <property type="entry name" value="Rhodanese-like_dom_sf"/>
</dbReference>
<dbReference type="GO" id="GO:0009794">
    <property type="term" value="P:regulation of mitotic cell cycle, embryonic"/>
    <property type="evidence" value="ECO:0007669"/>
    <property type="project" value="UniProtKB-ARBA"/>
</dbReference>
<dbReference type="GO" id="GO:0005737">
    <property type="term" value="C:cytoplasm"/>
    <property type="evidence" value="ECO:0007669"/>
    <property type="project" value="TreeGrafter"/>
</dbReference>
<dbReference type="GeneID" id="8234483"/>
<dbReference type="Proteomes" id="UP000009046">
    <property type="component" value="Unassembled WGS sequence"/>
</dbReference>
<dbReference type="EnsemblMetazoa" id="PHUM420140-RA">
    <property type="protein sequence ID" value="PHUM420140-PA"/>
    <property type="gene ID" value="PHUM420140"/>
</dbReference>